<dbReference type="PANTHER" id="PTHR30329">
    <property type="entry name" value="STATOR ELEMENT OF FLAGELLAR MOTOR COMPLEX"/>
    <property type="match status" value="1"/>
</dbReference>
<evidence type="ECO:0000313" key="8">
    <source>
        <dbReference type="Proteomes" id="UP001169760"/>
    </source>
</evidence>
<feature type="chain" id="PRO_5043790442" evidence="5">
    <location>
        <begin position="20"/>
        <end position="195"/>
    </location>
</feature>
<comment type="subcellular location">
    <subcellularLocation>
        <location evidence="1">Cell outer membrane</location>
    </subcellularLocation>
</comment>
<dbReference type="RefSeq" id="WP_303490706.1">
    <property type="nucleotide sequence ID" value="NZ_JAUOPB010000001.1"/>
</dbReference>
<dbReference type="InterPro" id="IPR006665">
    <property type="entry name" value="OmpA-like"/>
</dbReference>
<dbReference type="PROSITE" id="PS51123">
    <property type="entry name" value="OMPA_2"/>
    <property type="match status" value="1"/>
</dbReference>
<keyword evidence="2 4" id="KW-0472">Membrane</keyword>
<dbReference type="InterPro" id="IPR036737">
    <property type="entry name" value="OmpA-like_sf"/>
</dbReference>
<dbReference type="Gene3D" id="3.30.1330.60">
    <property type="entry name" value="OmpA-like domain"/>
    <property type="match status" value="1"/>
</dbReference>
<evidence type="ECO:0000256" key="1">
    <source>
        <dbReference type="ARBA" id="ARBA00004442"/>
    </source>
</evidence>
<dbReference type="InterPro" id="IPR050330">
    <property type="entry name" value="Bact_OuterMem_StrucFunc"/>
</dbReference>
<dbReference type="PRINTS" id="PR01021">
    <property type="entry name" value="OMPADOMAIN"/>
</dbReference>
<comment type="caution">
    <text evidence="7">The sequence shown here is derived from an EMBL/GenBank/DDBJ whole genome shotgun (WGS) entry which is preliminary data.</text>
</comment>
<dbReference type="Proteomes" id="UP001169760">
    <property type="component" value="Unassembled WGS sequence"/>
</dbReference>
<keyword evidence="5" id="KW-0732">Signal</keyword>
<keyword evidence="3" id="KW-0998">Cell outer membrane</keyword>
<reference evidence="7" key="1">
    <citation type="submission" date="2023-07" db="EMBL/GenBank/DDBJ databases">
        <title>Genome content predicts the carbon catabolic preferences of heterotrophic bacteria.</title>
        <authorList>
            <person name="Gralka M."/>
        </authorList>
    </citation>
    <scope>NUCLEOTIDE SEQUENCE</scope>
    <source>
        <strain evidence="7">I3M17_2</strain>
    </source>
</reference>
<dbReference type="SUPFAM" id="SSF103088">
    <property type="entry name" value="OmpA-like"/>
    <property type="match status" value="1"/>
</dbReference>
<evidence type="ECO:0000256" key="2">
    <source>
        <dbReference type="ARBA" id="ARBA00023136"/>
    </source>
</evidence>
<evidence type="ECO:0000259" key="6">
    <source>
        <dbReference type="PROSITE" id="PS51123"/>
    </source>
</evidence>
<dbReference type="Pfam" id="PF00691">
    <property type="entry name" value="OmpA"/>
    <property type="match status" value="1"/>
</dbReference>
<protein>
    <submittedName>
        <fullName evidence="7">OmpA family protein</fullName>
    </submittedName>
</protein>
<evidence type="ECO:0000256" key="5">
    <source>
        <dbReference type="SAM" id="SignalP"/>
    </source>
</evidence>
<feature type="domain" description="OmpA-like" evidence="6">
    <location>
        <begin position="71"/>
        <end position="190"/>
    </location>
</feature>
<organism evidence="7 8">
    <name type="scientific">Saccharophagus degradans</name>
    <dbReference type="NCBI Taxonomy" id="86304"/>
    <lineage>
        <taxon>Bacteria</taxon>
        <taxon>Pseudomonadati</taxon>
        <taxon>Pseudomonadota</taxon>
        <taxon>Gammaproteobacteria</taxon>
        <taxon>Cellvibrionales</taxon>
        <taxon>Cellvibrionaceae</taxon>
        <taxon>Saccharophagus</taxon>
    </lineage>
</organism>
<dbReference type="PANTHER" id="PTHR30329:SF21">
    <property type="entry name" value="LIPOPROTEIN YIAD-RELATED"/>
    <property type="match status" value="1"/>
</dbReference>
<gene>
    <name evidence="7" type="ORF">Q4521_02520</name>
</gene>
<name>A0AAW7X1H6_9GAMM</name>
<evidence type="ECO:0000313" key="7">
    <source>
        <dbReference type="EMBL" id="MDO6421337.1"/>
    </source>
</evidence>
<evidence type="ECO:0000256" key="3">
    <source>
        <dbReference type="ARBA" id="ARBA00023237"/>
    </source>
</evidence>
<dbReference type="InterPro" id="IPR006664">
    <property type="entry name" value="OMP_bac"/>
</dbReference>
<dbReference type="GO" id="GO:0009279">
    <property type="term" value="C:cell outer membrane"/>
    <property type="evidence" value="ECO:0007669"/>
    <property type="project" value="UniProtKB-SubCell"/>
</dbReference>
<dbReference type="CDD" id="cd07185">
    <property type="entry name" value="OmpA_C-like"/>
    <property type="match status" value="1"/>
</dbReference>
<feature type="signal peptide" evidence="5">
    <location>
        <begin position="1"/>
        <end position="19"/>
    </location>
</feature>
<sequence length="195" mass="21288">MRIQSLASLIVIASATSFTVGCSTANTDTAGTENQNDYDLVSMKTDQDVYNATGGKSAVVSVETPAEQEEPKQEIEPIEDVVYFEFDSKELTTEAEQKLEKLASEAKKSENENIVVVLKGFADATGPEEYNQELSKERAQNVKAFLESKGVKAREYNVVALGESNPVADNDTKQGRAQNRRVVLVIEPTESVASF</sequence>
<evidence type="ECO:0000256" key="4">
    <source>
        <dbReference type="PROSITE-ProRule" id="PRU00473"/>
    </source>
</evidence>
<proteinExistence type="predicted"/>
<dbReference type="PROSITE" id="PS51257">
    <property type="entry name" value="PROKAR_LIPOPROTEIN"/>
    <property type="match status" value="1"/>
</dbReference>
<accession>A0AAW7X1H6</accession>
<dbReference type="AlphaFoldDB" id="A0AAW7X1H6"/>
<dbReference type="EMBL" id="JAUOPB010000001">
    <property type="protein sequence ID" value="MDO6421337.1"/>
    <property type="molecule type" value="Genomic_DNA"/>
</dbReference>